<evidence type="ECO:0000313" key="2">
    <source>
        <dbReference type="EMBL" id="TYZ29456.1"/>
    </source>
</evidence>
<dbReference type="AlphaFoldDB" id="A0A5D6WMV4"/>
<name>A0A5D6WMV4_9FIRM</name>
<reference evidence="2 3" key="1">
    <citation type="submission" date="2019-08" db="EMBL/GenBank/DDBJ databases">
        <title>Selenomonas sp. mPRGC5 and Selenomonas sp. mPRGC8 isolated from ruminal fluid of dairy goat (Capra hircus).</title>
        <authorList>
            <person name="Poothong S."/>
            <person name="Nuengjamnong C."/>
            <person name="Tanasupawat S."/>
        </authorList>
    </citation>
    <scope>NUCLEOTIDE SEQUENCE [LARGE SCALE GENOMIC DNA]</scope>
    <source>
        <strain evidence="3">mPRGC8</strain>
    </source>
</reference>
<protein>
    <submittedName>
        <fullName evidence="2">Abortive infection family protein</fullName>
    </submittedName>
</protein>
<dbReference type="Pfam" id="PF14355">
    <property type="entry name" value="Abi_C"/>
    <property type="match status" value="1"/>
</dbReference>
<keyword evidence="3" id="KW-1185">Reference proteome</keyword>
<sequence>MEVTTMQAEYTLLNRRTIIDIFIGDEKLGKHVLSNGNTLDISMPYLSGPQICTLAQELGCPLEYAWNGGGMSRWQYFKTVLEYCIDHQKCVLLLTRLFQRGQFTKILEECTIDEVDNVYELCVNRVLKIINDELRLGGNALQFVNGRCELHPIHEDVPVYVPLIKTISYEEIANLSEQAMKCIERGDFQSALTKSRTILEDTFAYVIRQKGEEPGNKGDIKNLYMQVKDLYGMHADKDMDRRINVLLSGLEKIVDGIRDMRNEYGDAHGKGLPKLKVERHHARLCVNSATAMAEFILSVYMKATKRNV</sequence>
<comment type="caution">
    <text evidence="2">The sequence shown here is derived from an EMBL/GenBank/DDBJ whole genome shotgun (WGS) entry which is preliminary data.</text>
</comment>
<dbReference type="Proteomes" id="UP000322783">
    <property type="component" value="Unassembled WGS sequence"/>
</dbReference>
<evidence type="ECO:0000259" key="1">
    <source>
        <dbReference type="Pfam" id="PF14355"/>
    </source>
</evidence>
<organism evidence="2 3">
    <name type="scientific">Selenomonas caprae</name>
    <dbReference type="NCBI Taxonomy" id="2606905"/>
    <lineage>
        <taxon>Bacteria</taxon>
        <taxon>Bacillati</taxon>
        <taxon>Bacillota</taxon>
        <taxon>Negativicutes</taxon>
        <taxon>Selenomonadales</taxon>
        <taxon>Selenomonadaceae</taxon>
        <taxon>Selenomonas</taxon>
    </lineage>
</organism>
<proteinExistence type="predicted"/>
<dbReference type="EMBL" id="VTOZ01000008">
    <property type="protein sequence ID" value="TYZ29456.1"/>
    <property type="molecule type" value="Genomic_DNA"/>
</dbReference>
<accession>A0A5D6WMV4</accession>
<dbReference type="InterPro" id="IPR026001">
    <property type="entry name" value="Abi-like_C"/>
</dbReference>
<feature type="domain" description="Abortive infection protein-like C-terminal" evidence="1">
    <location>
        <begin position="222"/>
        <end position="297"/>
    </location>
</feature>
<gene>
    <name evidence="2" type="ORF">FZ041_05460</name>
</gene>
<evidence type="ECO:0000313" key="3">
    <source>
        <dbReference type="Proteomes" id="UP000322783"/>
    </source>
</evidence>